<reference evidence="3" key="1">
    <citation type="submission" date="2017-02" db="UniProtKB">
        <authorList>
            <consortium name="WormBaseParasite"/>
        </authorList>
    </citation>
    <scope>IDENTIFICATION</scope>
</reference>
<organism evidence="2 3">
    <name type="scientific">Ascaris lumbricoides</name>
    <name type="common">Giant roundworm</name>
    <dbReference type="NCBI Taxonomy" id="6252"/>
    <lineage>
        <taxon>Eukaryota</taxon>
        <taxon>Metazoa</taxon>
        <taxon>Ecdysozoa</taxon>
        <taxon>Nematoda</taxon>
        <taxon>Chromadorea</taxon>
        <taxon>Rhabditida</taxon>
        <taxon>Spirurina</taxon>
        <taxon>Ascaridomorpha</taxon>
        <taxon>Ascaridoidea</taxon>
        <taxon>Ascarididae</taxon>
        <taxon>Ascaris</taxon>
    </lineage>
</organism>
<dbReference type="AlphaFoldDB" id="A0A0M3HXE7"/>
<protein>
    <submittedName>
        <fullName evidence="3">Uncharacterized protein</fullName>
    </submittedName>
</protein>
<name>A0A0M3HXE7_ASCLU</name>
<feature type="compositionally biased region" description="Basic and acidic residues" evidence="1">
    <location>
        <begin position="10"/>
        <end position="28"/>
    </location>
</feature>
<sequence length="67" mass="7542">MMAQHLNDNCGDHHLTDRDDKGEHSAMRLEEASMGNGRRICVNDGLWCARSAKVYVNKERGARCCAH</sequence>
<accession>A0A0M3HXE7</accession>
<proteinExistence type="predicted"/>
<dbReference type="Proteomes" id="UP000036681">
    <property type="component" value="Unplaced"/>
</dbReference>
<evidence type="ECO:0000313" key="2">
    <source>
        <dbReference type="Proteomes" id="UP000036681"/>
    </source>
</evidence>
<evidence type="ECO:0000313" key="3">
    <source>
        <dbReference type="WBParaSite" id="ALUE_0000798101-mRNA-1"/>
    </source>
</evidence>
<dbReference type="WBParaSite" id="ALUE_0000798101-mRNA-1">
    <property type="protein sequence ID" value="ALUE_0000798101-mRNA-1"/>
    <property type="gene ID" value="ALUE_0000798101"/>
</dbReference>
<keyword evidence="2" id="KW-1185">Reference proteome</keyword>
<evidence type="ECO:0000256" key="1">
    <source>
        <dbReference type="SAM" id="MobiDB-lite"/>
    </source>
</evidence>
<feature type="region of interest" description="Disordered" evidence="1">
    <location>
        <begin position="1"/>
        <end position="28"/>
    </location>
</feature>